<organism evidence="1 2">
    <name type="scientific">Lepeophtheirus salmonis</name>
    <name type="common">Salmon louse</name>
    <name type="synonym">Caligus salmonis</name>
    <dbReference type="NCBI Taxonomy" id="72036"/>
    <lineage>
        <taxon>Eukaryota</taxon>
        <taxon>Metazoa</taxon>
        <taxon>Ecdysozoa</taxon>
        <taxon>Arthropoda</taxon>
        <taxon>Crustacea</taxon>
        <taxon>Multicrustacea</taxon>
        <taxon>Hexanauplia</taxon>
        <taxon>Copepoda</taxon>
        <taxon>Siphonostomatoida</taxon>
        <taxon>Caligidae</taxon>
        <taxon>Lepeophtheirus</taxon>
    </lineage>
</organism>
<dbReference type="Pfam" id="PF08645">
    <property type="entry name" value="PNK3P"/>
    <property type="match status" value="1"/>
</dbReference>
<dbReference type="GO" id="GO:0046403">
    <property type="term" value="F:polynucleotide 3'-phosphatase activity"/>
    <property type="evidence" value="ECO:0007669"/>
    <property type="project" value="UniProtKB-EC"/>
</dbReference>
<dbReference type="FunFam" id="3.40.50.1000:FF:000078">
    <property type="entry name" value="Bifunctional polynucleotide phosphatase/kinase"/>
    <property type="match status" value="1"/>
</dbReference>
<evidence type="ECO:0000313" key="2">
    <source>
        <dbReference type="Proteomes" id="UP000675881"/>
    </source>
</evidence>
<dbReference type="EC" id="3.1.3.32" evidence="1"/>
<dbReference type="InterPro" id="IPR027417">
    <property type="entry name" value="P-loop_NTPase"/>
</dbReference>
<dbReference type="EMBL" id="HG994580">
    <property type="protein sequence ID" value="CAF2772951.1"/>
    <property type="molecule type" value="Genomic_DNA"/>
</dbReference>
<keyword evidence="2" id="KW-1185">Reference proteome</keyword>
<dbReference type="GO" id="GO:0003690">
    <property type="term" value="F:double-stranded DNA binding"/>
    <property type="evidence" value="ECO:0007669"/>
    <property type="project" value="TreeGrafter"/>
</dbReference>
<dbReference type="InterPro" id="IPR036412">
    <property type="entry name" value="HAD-like_sf"/>
</dbReference>
<dbReference type="InterPro" id="IPR013954">
    <property type="entry name" value="PNK3P"/>
</dbReference>
<dbReference type="CDD" id="cd01625">
    <property type="entry name" value="HAD_PNP"/>
    <property type="match status" value="1"/>
</dbReference>
<dbReference type="EC" id="2.7.1.78" evidence="1"/>
<keyword evidence="1" id="KW-0378">Hydrolase</keyword>
<dbReference type="InterPro" id="IPR023214">
    <property type="entry name" value="HAD_sf"/>
</dbReference>
<protein>
    <submittedName>
        <fullName evidence="1">PNKP</fullName>
        <ecNumber evidence="1">2.7.1.78</ecNumber>
        <ecNumber evidence="1">3.1.3.32</ecNumber>
    </submittedName>
</protein>
<dbReference type="OrthoDB" id="19045at2759"/>
<dbReference type="PANTHER" id="PTHR12083:SF9">
    <property type="entry name" value="BIFUNCTIONAL POLYNUCLEOTIDE PHOSPHATASE_KINASE"/>
    <property type="match status" value="1"/>
</dbReference>
<dbReference type="AlphaFoldDB" id="A0A7R8CDC4"/>
<proteinExistence type="predicted"/>
<gene>
    <name evidence="1" type="ORF">LSAA_1116</name>
</gene>
<dbReference type="Gene3D" id="3.40.50.1000">
    <property type="entry name" value="HAD superfamily/HAD-like"/>
    <property type="match status" value="1"/>
</dbReference>
<dbReference type="SUPFAM" id="SSF56784">
    <property type="entry name" value="HAD-like"/>
    <property type="match status" value="1"/>
</dbReference>
<sequence>MINESGSKLIKNEAQIMITPNARDPNPKLAVYDMDGTIITTKSGNVFPKNTDDWQIIYPTVPGKLKSLVKEGYKIVIYTNQAGVAKGKTSLTDIVTKIENIFLKRLGIPVAVLVCTSSGGFFRKPRTGLWEIFVSRYNGGLIDKSSSFYVGDAAGRDKGWKAGKKKDFSNSDRLFALNIEFQFHTPEEHFLGERPTENYTMPSFDPYNFKKPSSLLDPHDSELEVVNTQEVIMMVGMQGSGKSFFARKVF</sequence>
<keyword evidence="1" id="KW-0808">Transferase</keyword>
<dbReference type="NCBIfam" id="TIGR01664">
    <property type="entry name" value="DNA-3'-Pase"/>
    <property type="match status" value="1"/>
</dbReference>
<name>A0A7R8CDC4_LEPSM</name>
<accession>A0A7R8CDC4</accession>
<dbReference type="GO" id="GO:0006281">
    <property type="term" value="P:DNA repair"/>
    <property type="evidence" value="ECO:0007669"/>
    <property type="project" value="TreeGrafter"/>
</dbReference>
<dbReference type="InterPro" id="IPR006551">
    <property type="entry name" value="Polynucleotide_phosphatase"/>
</dbReference>
<dbReference type="Proteomes" id="UP000675881">
    <property type="component" value="Chromosome 1"/>
</dbReference>
<dbReference type="InterPro" id="IPR006549">
    <property type="entry name" value="HAD-SF_hydro_IIIA"/>
</dbReference>
<dbReference type="GO" id="GO:0046404">
    <property type="term" value="F:ATP-dependent polydeoxyribonucleotide 5'-hydroxyl-kinase activity"/>
    <property type="evidence" value="ECO:0007669"/>
    <property type="project" value="TreeGrafter"/>
</dbReference>
<dbReference type="NCBIfam" id="TIGR01662">
    <property type="entry name" value="HAD-SF-IIIA"/>
    <property type="match status" value="1"/>
</dbReference>
<dbReference type="PANTHER" id="PTHR12083">
    <property type="entry name" value="BIFUNCTIONAL POLYNUCLEOTIDE PHOSPHATASE/KINASE"/>
    <property type="match status" value="1"/>
</dbReference>
<reference evidence="1" key="1">
    <citation type="submission" date="2021-02" db="EMBL/GenBank/DDBJ databases">
        <authorList>
            <person name="Bekaert M."/>
        </authorList>
    </citation>
    <scope>NUCLEOTIDE SEQUENCE</scope>
    <source>
        <strain evidence="1">IoA-00</strain>
    </source>
</reference>
<evidence type="ECO:0000313" key="1">
    <source>
        <dbReference type="EMBL" id="CAF2772951.1"/>
    </source>
</evidence>
<dbReference type="Gene3D" id="3.40.50.300">
    <property type="entry name" value="P-loop containing nucleotide triphosphate hydrolases"/>
    <property type="match status" value="1"/>
</dbReference>